<dbReference type="InterPro" id="IPR032465">
    <property type="entry name" value="ACMSD"/>
</dbReference>
<accession>A0A2A4FWN5</accession>
<dbReference type="InterPro" id="IPR006680">
    <property type="entry name" value="Amidohydro-rel"/>
</dbReference>
<dbReference type="KEGG" id="rdi:CMV14_18665"/>
<dbReference type="Proteomes" id="UP000218934">
    <property type="component" value="Unassembled WGS sequence"/>
</dbReference>
<keyword evidence="3" id="KW-0378">Hydrolase</keyword>
<proteinExistence type="predicted"/>
<gene>
    <name evidence="3" type="ORF">COO09_12370</name>
</gene>
<keyword evidence="4" id="KW-1185">Reference proteome</keyword>
<dbReference type="GO" id="GO:0016787">
    <property type="term" value="F:hydrolase activity"/>
    <property type="evidence" value="ECO:0007669"/>
    <property type="project" value="UniProtKB-KW"/>
</dbReference>
<dbReference type="RefSeq" id="WP_066962454.1">
    <property type="nucleotide sequence ID" value="NZ_CP023449.1"/>
</dbReference>
<dbReference type="GO" id="GO:0019748">
    <property type="term" value="P:secondary metabolic process"/>
    <property type="evidence" value="ECO:0007669"/>
    <property type="project" value="TreeGrafter"/>
</dbReference>
<reference evidence="3 4" key="1">
    <citation type="submission" date="2017-09" db="EMBL/GenBank/DDBJ databases">
        <title>The Catabolism of 3,6-Dichlorosalicylic acid is Initiated by the Cytochrome P450 Monooxygenase DsmABC in Rhizorhabdus dicambivorans Ndbn-20.</title>
        <authorList>
            <person name="Na L."/>
        </authorList>
    </citation>
    <scope>NUCLEOTIDE SEQUENCE [LARGE SCALE GENOMIC DNA]</scope>
    <source>
        <strain evidence="3 4">Ndbn-20m</strain>
    </source>
</reference>
<dbReference type="PANTHER" id="PTHR21240">
    <property type="entry name" value="2-AMINO-3-CARBOXYLMUCONATE-6-SEMIALDEHYDE DECARBOXYLASE"/>
    <property type="match status" value="1"/>
</dbReference>
<sequence>MAASMSLPAIDIHTHMVPGHFPASLAGAPSAIEIRRGCDCGHAEVFVDGRQFRSITDECWDIGRRLETMDRMGIGRQILSPMPELLSFWRPADEAAAIAEHVNAELAAMVERAPGRFAALGMVPLQDPDRAIRMLEKLMAERSFLGVEIGTNIGGIPLGDARFRPFFAAAERVGAAIFVHPLKPLACYPLPGPGAMEALACFPCETALAAVSIIASNIAIDHPGLRIAFSHGGGALSLLLPRLDHGWRTTPAVGAAIADLPSLQARRFFYDMLVYDGETLRFLMRSLGKTQLCIGTDLPFAVAERDPLGRIAGLELLPADEGLLRHGNAARFLGFEEDGPQQH</sequence>
<dbReference type="AlphaFoldDB" id="A0A2A4FWN5"/>
<protein>
    <submittedName>
        <fullName evidence="3">Amidohydrolase</fullName>
    </submittedName>
</protein>
<dbReference type="GO" id="GO:0016831">
    <property type="term" value="F:carboxy-lyase activity"/>
    <property type="evidence" value="ECO:0007669"/>
    <property type="project" value="InterPro"/>
</dbReference>
<evidence type="ECO:0000256" key="1">
    <source>
        <dbReference type="ARBA" id="ARBA00023239"/>
    </source>
</evidence>
<dbReference type="Gene3D" id="3.20.20.140">
    <property type="entry name" value="Metal-dependent hydrolases"/>
    <property type="match status" value="1"/>
</dbReference>
<evidence type="ECO:0000313" key="3">
    <source>
        <dbReference type="EMBL" id="PCE42101.1"/>
    </source>
</evidence>
<feature type="domain" description="Amidohydrolase-related" evidence="2">
    <location>
        <begin position="10"/>
        <end position="335"/>
    </location>
</feature>
<comment type="caution">
    <text evidence="3">The sequence shown here is derived from an EMBL/GenBank/DDBJ whole genome shotgun (WGS) entry which is preliminary data.</text>
</comment>
<dbReference type="GO" id="GO:0005737">
    <property type="term" value="C:cytoplasm"/>
    <property type="evidence" value="ECO:0007669"/>
    <property type="project" value="TreeGrafter"/>
</dbReference>
<dbReference type="EMBL" id="NWUF01000010">
    <property type="protein sequence ID" value="PCE42101.1"/>
    <property type="molecule type" value="Genomic_DNA"/>
</dbReference>
<evidence type="ECO:0000259" key="2">
    <source>
        <dbReference type="Pfam" id="PF04909"/>
    </source>
</evidence>
<name>A0A2A4FWN5_9SPHN</name>
<organism evidence="3 4">
    <name type="scientific">Rhizorhabdus dicambivorans</name>
    <dbReference type="NCBI Taxonomy" id="1850238"/>
    <lineage>
        <taxon>Bacteria</taxon>
        <taxon>Pseudomonadati</taxon>
        <taxon>Pseudomonadota</taxon>
        <taxon>Alphaproteobacteria</taxon>
        <taxon>Sphingomonadales</taxon>
        <taxon>Sphingomonadaceae</taxon>
        <taxon>Rhizorhabdus</taxon>
    </lineage>
</organism>
<evidence type="ECO:0000313" key="4">
    <source>
        <dbReference type="Proteomes" id="UP000218934"/>
    </source>
</evidence>
<dbReference type="SUPFAM" id="SSF51556">
    <property type="entry name" value="Metallo-dependent hydrolases"/>
    <property type="match status" value="1"/>
</dbReference>
<dbReference type="PANTHER" id="PTHR21240:SF28">
    <property type="entry name" value="ISO-OROTATE DECARBOXYLASE (EUROFUNG)"/>
    <property type="match status" value="1"/>
</dbReference>
<keyword evidence="1" id="KW-0456">Lyase</keyword>
<dbReference type="InterPro" id="IPR032466">
    <property type="entry name" value="Metal_Hydrolase"/>
</dbReference>
<dbReference type="OrthoDB" id="149172at2"/>
<dbReference type="Pfam" id="PF04909">
    <property type="entry name" value="Amidohydro_2"/>
    <property type="match status" value="1"/>
</dbReference>